<dbReference type="RefSeq" id="WP_339122657.1">
    <property type="nucleotide sequence ID" value="NZ_BAABKS010000013.1"/>
</dbReference>
<evidence type="ECO:0000313" key="2">
    <source>
        <dbReference type="Proteomes" id="UP001597182"/>
    </source>
</evidence>
<evidence type="ECO:0008006" key="3">
    <source>
        <dbReference type="Google" id="ProtNLM"/>
    </source>
</evidence>
<accession>A0ABW3VGJ7</accession>
<proteinExistence type="predicted"/>
<dbReference type="EMBL" id="JBHTMB010000088">
    <property type="protein sequence ID" value="MFD1233876.1"/>
    <property type="molecule type" value="Genomic_DNA"/>
</dbReference>
<protein>
    <recommendedName>
        <fullName evidence="3">DUF559 domain-containing protein</fullName>
    </recommendedName>
</protein>
<keyword evidence="2" id="KW-1185">Reference proteome</keyword>
<organism evidence="1 2">
    <name type="scientific">Pseudonocardia benzenivorans</name>
    <dbReference type="NCBI Taxonomy" id="228005"/>
    <lineage>
        <taxon>Bacteria</taxon>
        <taxon>Bacillati</taxon>
        <taxon>Actinomycetota</taxon>
        <taxon>Actinomycetes</taxon>
        <taxon>Pseudonocardiales</taxon>
        <taxon>Pseudonocardiaceae</taxon>
        <taxon>Pseudonocardia</taxon>
    </lineage>
</organism>
<comment type="caution">
    <text evidence="1">The sequence shown here is derived from an EMBL/GenBank/DDBJ whole genome shotgun (WGS) entry which is preliminary data.</text>
</comment>
<gene>
    <name evidence="1" type="ORF">ACFQ34_11330</name>
</gene>
<evidence type="ECO:0000313" key="1">
    <source>
        <dbReference type="EMBL" id="MFD1233876.1"/>
    </source>
</evidence>
<dbReference type="Proteomes" id="UP001597182">
    <property type="component" value="Unassembled WGS sequence"/>
</dbReference>
<reference evidence="2" key="1">
    <citation type="journal article" date="2019" name="Int. J. Syst. Evol. Microbiol.">
        <title>The Global Catalogue of Microorganisms (GCM) 10K type strain sequencing project: providing services to taxonomists for standard genome sequencing and annotation.</title>
        <authorList>
            <consortium name="The Broad Institute Genomics Platform"/>
            <consortium name="The Broad Institute Genome Sequencing Center for Infectious Disease"/>
            <person name="Wu L."/>
            <person name="Ma J."/>
        </authorList>
    </citation>
    <scope>NUCLEOTIDE SEQUENCE [LARGE SCALE GENOMIC DNA]</scope>
    <source>
        <strain evidence="2">CCUG 49018</strain>
    </source>
</reference>
<name>A0ABW3VGJ7_9PSEU</name>
<sequence length="129" mass="14165">MLEEIGAGVRSVAEAYARRLVANSGLPAPVWNARLVDDRGRFIAMPDAWFDEVALAWEIDSHEFHLSPTDHERNIARHTSMTAHGIVVVRTLPGRVRREPRAVLDELRGALAAAASRPRPTTVTVAPLA</sequence>